<accession>A0A9W8LET8</accession>
<gene>
    <name evidence="4" type="primary">OVCA2_3</name>
    <name evidence="4" type="ORF">H4R18_005432</name>
</gene>
<dbReference type="AlphaFoldDB" id="A0A9W8LET8"/>
<keyword evidence="5" id="KW-1185">Reference proteome</keyword>
<dbReference type="GO" id="GO:0090560">
    <property type="term" value="F:2-(3-amino-3-carboxypropyl)histidine synthase activity"/>
    <property type="evidence" value="ECO:0007669"/>
    <property type="project" value="UniProtKB-EC"/>
</dbReference>
<feature type="compositionally biased region" description="Low complexity" evidence="2">
    <location>
        <begin position="262"/>
        <end position="282"/>
    </location>
</feature>
<dbReference type="Proteomes" id="UP001140217">
    <property type="component" value="Unassembled WGS sequence"/>
</dbReference>
<comment type="caution">
    <text evidence="4">The sequence shown here is derived from an EMBL/GenBank/DDBJ whole genome shotgun (WGS) entry which is preliminary data.</text>
</comment>
<dbReference type="SUPFAM" id="SSF53474">
    <property type="entry name" value="alpha/beta-Hydrolases"/>
    <property type="match status" value="1"/>
</dbReference>
<protein>
    <submittedName>
        <fullName evidence="4">Ovarian cancer-associated protein 2</fullName>
        <ecNumber evidence="4">2.5.1.108</ecNumber>
    </submittedName>
</protein>
<reference evidence="4" key="1">
    <citation type="submission" date="2022-07" db="EMBL/GenBank/DDBJ databases">
        <title>Phylogenomic reconstructions and comparative analyses of Kickxellomycotina fungi.</title>
        <authorList>
            <person name="Reynolds N.K."/>
            <person name="Stajich J.E."/>
            <person name="Barry K."/>
            <person name="Grigoriev I.V."/>
            <person name="Crous P."/>
            <person name="Smith M.E."/>
        </authorList>
    </citation>
    <scope>NUCLEOTIDE SEQUENCE</scope>
    <source>
        <strain evidence="4">NBRC 105414</strain>
    </source>
</reference>
<dbReference type="PANTHER" id="PTHR48070">
    <property type="entry name" value="ESTERASE OVCA2"/>
    <property type="match status" value="1"/>
</dbReference>
<dbReference type="Pfam" id="PF03959">
    <property type="entry name" value="FSH1"/>
    <property type="match status" value="1"/>
</dbReference>
<evidence type="ECO:0000259" key="3">
    <source>
        <dbReference type="Pfam" id="PF03959"/>
    </source>
</evidence>
<evidence type="ECO:0000256" key="1">
    <source>
        <dbReference type="ARBA" id="ARBA00022801"/>
    </source>
</evidence>
<feature type="domain" description="Serine hydrolase" evidence="3">
    <location>
        <begin position="8"/>
        <end position="239"/>
    </location>
</feature>
<dbReference type="GO" id="GO:0016787">
    <property type="term" value="F:hydrolase activity"/>
    <property type="evidence" value="ECO:0007669"/>
    <property type="project" value="UniProtKB-KW"/>
</dbReference>
<dbReference type="OrthoDB" id="414698at2759"/>
<evidence type="ECO:0000256" key="2">
    <source>
        <dbReference type="SAM" id="MobiDB-lite"/>
    </source>
</evidence>
<sequence length="282" mass="30080">MPSPTAPPLRVLCLHGYMQNAKVFRQRTGALRKGLRKQLELVYVTAPHTAADFGTMPAAGTLATQQAQLQGVAAGDEDPHRAAWWNHTADTMADDVVASARFLRDVVREQGPFEGVLGFSQGATMAAIMLALIRNRGSPKLQRDRPELAAIAEDLAAATAATPLRLGIFAGGFCPTLPLVDSLVVLGAPIAVPSLHLLGRKDAVVPMYRSRQLATTYFAKPDIEMHEGGHVFPWAASMTSLYTEFIRRAMACTSSLGRRSMPGDPVDAAAPANGDAPAEAMP</sequence>
<dbReference type="Gene3D" id="3.40.50.1820">
    <property type="entry name" value="alpha/beta hydrolase"/>
    <property type="match status" value="1"/>
</dbReference>
<evidence type="ECO:0000313" key="4">
    <source>
        <dbReference type="EMBL" id="KAJ2776905.1"/>
    </source>
</evidence>
<keyword evidence="4" id="KW-0808">Transferase</keyword>
<feature type="region of interest" description="Disordered" evidence="2">
    <location>
        <begin position="258"/>
        <end position="282"/>
    </location>
</feature>
<name>A0A9W8LET8_9FUNG</name>
<dbReference type="EC" id="2.5.1.108" evidence="4"/>
<keyword evidence="1" id="KW-0378">Hydrolase</keyword>
<dbReference type="PANTHER" id="PTHR48070:SF6">
    <property type="entry name" value="ESTERASE OVCA2"/>
    <property type="match status" value="1"/>
</dbReference>
<organism evidence="4 5">
    <name type="scientific">Coemansia javaensis</name>
    <dbReference type="NCBI Taxonomy" id="2761396"/>
    <lineage>
        <taxon>Eukaryota</taxon>
        <taxon>Fungi</taxon>
        <taxon>Fungi incertae sedis</taxon>
        <taxon>Zoopagomycota</taxon>
        <taxon>Kickxellomycotina</taxon>
        <taxon>Kickxellomycetes</taxon>
        <taxon>Kickxellales</taxon>
        <taxon>Kickxellaceae</taxon>
        <taxon>Coemansia</taxon>
    </lineage>
</organism>
<dbReference type="InterPro" id="IPR005645">
    <property type="entry name" value="FSH-like_dom"/>
</dbReference>
<dbReference type="EMBL" id="JANBUL010000326">
    <property type="protein sequence ID" value="KAJ2776905.1"/>
    <property type="molecule type" value="Genomic_DNA"/>
</dbReference>
<dbReference type="GO" id="GO:0005737">
    <property type="term" value="C:cytoplasm"/>
    <property type="evidence" value="ECO:0007669"/>
    <property type="project" value="TreeGrafter"/>
</dbReference>
<dbReference type="GO" id="GO:0005634">
    <property type="term" value="C:nucleus"/>
    <property type="evidence" value="ECO:0007669"/>
    <property type="project" value="TreeGrafter"/>
</dbReference>
<proteinExistence type="predicted"/>
<dbReference type="InterPro" id="IPR050593">
    <property type="entry name" value="LovG"/>
</dbReference>
<evidence type="ECO:0000313" key="5">
    <source>
        <dbReference type="Proteomes" id="UP001140217"/>
    </source>
</evidence>
<dbReference type="InterPro" id="IPR029058">
    <property type="entry name" value="AB_hydrolase_fold"/>
</dbReference>